<feature type="compositionally biased region" description="Polar residues" evidence="1">
    <location>
        <begin position="33"/>
        <end position="42"/>
    </location>
</feature>
<dbReference type="Proteomes" id="UP001620234">
    <property type="component" value="Unassembled WGS sequence"/>
</dbReference>
<accession>A0ABW8L4P1</accession>
<proteinExistence type="predicted"/>
<gene>
    <name evidence="2" type="ORF">ACI2I3_00790</name>
</gene>
<feature type="compositionally biased region" description="Basic and acidic residues" evidence="1">
    <location>
        <begin position="43"/>
        <end position="68"/>
    </location>
</feature>
<reference evidence="2 3" key="1">
    <citation type="submission" date="2024-11" db="EMBL/GenBank/DDBJ databases">
        <title>The Natural Products Discovery Center: Release of the First 8490 Sequenced Strains for Exploring Actinobacteria Biosynthetic Diversity.</title>
        <authorList>
            <person name="Kalkreuter E."/>
            <person name="Kautsar S.A."/>
            <person name="Yang D."/>
            <person name="Bader C.D."/>
            <person name="Teijaro C.N."/>
            <person name="Fluegel L."/>
            <person name="Davis C.M."/>
            <person name="Simpson J.R."/>
            <person name="Lauterbach L."/>
            <person name="Steele A.D."/>
            <person name="Gui C."/>
            <person name="Meng S."/>
            <person name="Li G."/>
            <person name="Viehrig K."/>
            <person name="Ye F."/>
            <person name="Su P."/>
            <person name="Kiefer A.F."/>
            <person name="Nichols A."/>
            <person name="Cepeda A.J."/>
            <person name="Yan W."/>
            <person name="Fan B."/>
            <person name="Jiang Y."/>
            <person name="Adhikari A."/>
            <person name="Zheng C.-J."/>
            <person name="Schuster L."/>
            <person name="Cowan T.M."/>
            <person name="Smanski M.J."/>
            <person name="Chevrette M.G."/>
            <person name="De Carvalho L.P.S."/>
            <person name="Shen B."/>
        </authorList>
    </citation>
    <scope>NUCLEOTIDE SEQUENCE [LARGE SCALE GENOMIC DNA]</scope>
    <source>
        <strain evidence="2 3">NPDC077433</strain>
    </source>
</reference>
<comment type="caution">
    <text evidence="2">The sequence shown here is derived from an EMBL/GenBank/DDBJ whole genome shotgun (WGS) entry which is preliminary data.</text>
</comment>
<sequence>MNKEQESKIKKVSVGIIVLCILFFALVTCGEDTTPNESTSQKGVDKSVIDEQKAQANADKEADREKSKQQTNRLVACQMAIEKQLKNPKSFDTVFNTTRHAPDADTGGYIVGFDFYAKNSFNAEIIHQAACSFDANGNLDKALFAPK</sequence>
<evidence type="ECO:0000256" key="1">
    <source>
        <dbReference type="SAM" id="MobiDB-lite"/>
    </source>
</evidence>
<evidence type="ECO:0008006" key="4">
    <source>
        <dbReference type="Google" id="ProtNLM"/>
    </source>
</evidence>
<feature type="region of interest" description="Disordered" evidence="1">
    <location>
        <begin position="33"/>
        <end position="71"/>
    </location>
</feature>
<keyword evidence="3" id="KW-1185">Reference proteome</keyword>
<organism evidence="2 3">
    <name type="scientific">Psychrobacter namhaensis</name>
    <dbReference type="NCBI Taxonomy" id="292734"/>
    <lineage>
        <taxon>Bacteria</taxon>
        <taxon>Pseudomonadati</taxon>
        <taxon>Pseudomonadota</taxon>
        <taxon>Gammaproteobacteria</taxon>
        <taxon>Moraxellales</taxon>
        <taxon>Moraxellaceae</taxon>
        <taxon>Psychrobacter</taxon>
    </lineage>
</organism>
<evidence type="ECO:0000313" key="2">
    <source>
        <dbReference type="EMBL" id="MFK3999871.1"/>
    </source>
</evidence>
<name>A0ABW8L4P1_9GAMM</name>
<dbReference type="EMBL" id="JBJDPD010000001">
    <property type="protein sequence ID" value="MFK3999871.1"/>
    <property type="molecule type" value="Genomic_DNA"/>
</dbReference>
<protein>
    <recommendedName>
        <fullName evidence="4">Lipoprotein</fullName>
    </recommendedName>
</protein>
<dbReference type="RefSeq" id="WP_404671716.1">
    <property type="nucleotide sequence ID" value="NZ_JBJDPD010000001.1"/>
</dbReference>
<evidence type="ECO:0000313" key="3">
    <source>
        <dbReference type="Proteomes" id="UP001620234"/>
    </source>
</evidence>